<sequence>MTSENDLADAKSEGFLQASTLCIRWLLGIQCMLHGINWWIKILPFPNMFDPPGLPVKAEIVRVMLDSGWMFGAAKCIELALGLALITNRFVALMLVVAVPVTFMTFITDALIWKDIVAWATGHASNAHIFAKLLDAIYFGGAVLVMQAFLMFAYFDQYRSMLAWRANPRFAA</sequence>
<evidence type="ECO:0000313" key="3">
    <source>
        <dbReference type="Proteomes" id="UP000033874"/>
    </source>
</evidence>
<dbReference type="STRING" id="56193.YP76_13165"/>
<proteinExistence type="predicted"/>
<keyword evidence="3" id="KW-1185">Reference proteome</keyword>
<dbReference type="RefSeq" id="WP_046764024.1">
    <property type="nucleotide sequence ID" value="NZ_LBIC01000005.1"/>
</dbReference>
<name>A0A0M3AQ14_9SPHN</name>
<feature type="transmembrane region" description="Helical" evidence="1">
    <location>
        <begin position="133"/>
        <end position="155"/>
    </location>
</feature>
<dbReference type="PATRIC" id="fig|56193.3.peg.2740"/>
<feature type="transmembrane region" description="Helical" evidence="1">
    <location>
        <begin position="90"/>
        <end position="113"/>
    </location>
</feature>
<keyword evidence="1" id="KW-0472">Membrane</keyword>
<dbReference type="AlphaFoldDB" id="A0A0M3AQ14"/>
<evidence type="ECO:0000256" key="1">
    <source>
        <dbReference type="SAM" id="Phobius"/>
    </source>
</evidence>
<feature type="transmembrane region" description="Helical" evidence="1">
    <location>
        <begin position="60"/>
        <end position="83"/>
    </location>
</feature>
<dbReference type="Proteomes" id="UP000033874">
    <property type="component" value="Unassembled WGS sequence"/>
</dbReference>
<organism evidence="2 3">
    <name type="scientific">Sphingobium chungbukense</name>
    <dbReference type="NCBI Taxonomy" id="56193"/>
    <lineage>
        <taxon>Bacteria</taxon>
        <taxon>Pseudomonadati</taxon>
        <taxon>Pseudomonadota</taxon>
        <taxon>Alphaproteobacteria</taxon>
        <taxon>Sphingomonadales</taxon>
        <taxon>Sphingomonadaceae</taxon>
        <taxon>Sphingobium</taxon>
    </lineage>
</organism>
<dbReference type="EMBL" id="LBIC01000005">
    <property type="protein sequence ID" value="KKW92018.1"/>
    <property type="molecule type" value="Genomic_DNA"/>
</dbReference>
<accession>A0A0M3AQ14</accession>
<keyword evidence="1" id="KW-0812">Transmembrane</keyword>
<comment type="caution">
    <text evidence="2">The sequence shown here is derived from an EMBL/GenBank/DDBJ whole genome shotgun (WGS) entry which is preliminary data.</text>
</comment>
<gene>
    <name evidence="2" type="ORF">YP76_13165</name>
</gene>
<reference evidence="2 3" key="1">
    <citation type="submission" date="2015-04" db="EMBL/GenBank/DDBJ databases">
        <title>Genome sequence of aromatic hydrocarbons-degrading Sphingobium chungbukense DJ77.</title>
        <authorList>
            <person name="Kim Y.-C."/>
            <person name="Chae J.-C."/>
        </authorList>
    </citation>
    <scope>NUCLEOTIDE SEQUENCE [LARGE SCALE GENOMIC DNA]</scope>
    <source>
        <strain evidence="2 3">DJ77</strain>
    </source>
</reference>
<protein>
    <recommendedName>
        <fullName evidence="4">DoxX family protein</fullName>
    </recommendedName>
</protein>
<evidence type="ECO:0008006" key="4">
    <source>
        <dbReference type="Google" id="ProtNLM"/>
    </source>
</evidence>
<feature type="transmembrane region" description="Helical" evidence="1">
    <location>
        <begin position="21"/>
        <end position="40"/>
    </location>
</feature>
<keyword evidence="1" id="KW-1133">Transmembrane helix</keyword>
<evidence type="ECO:0000313" key="2">
    <source>
        <dbReference type="EMBL" id="KKW92018.1"/>
    </source>
</evidence>